<accession>A0A4U8YWK5</accession>
<organism evidence="1 2">
    <name type="scientific">Methylocella tundrae</name>
    <dbReference type="NCBI Taxonomy" id="227605"/>
    <lineage>
        <taxon>Bacteria</taxon>
        <taxon>Pseudomonadati</taxon>
        <taxon>Pseudomonadota</taxon>
        <taxon>Alphaproteobacteria</taxon>
        <taxon>Hyphomicrobiales</taxon>
        <taxon>Beijerinckiaceae</taxon>
        <taxon>Methylocella</taxon>
    </lineage>
</organism>
<gene>
    <name evidence="1" type="ORF">MTUNDRAET4_0457</name>
</gene>
<dbReference type="EMBL" id="LR536450">
    <property type="protein sequence ID" value="VFU07350.1"/>
    <property type="molecule type" value="Genomic_DNA"/>
</dbReference>
<proteinExistence type="predicted"/>
<dbReference type="KEGG" id="mtun:MTUNDRAET4_0457"/>
<evidence type="ECO:0000313" key="1">
    <source>
        <dbReference type="EMBL" id="VFU07350.1"/>
    </source>
</evidence>
<name>A0A4U8YWK5_METTU</name>
<dbReference type="AlphaFoldDB" id="A0A4U8YWK5"/>
<sequence length="57" mass="5993">MDACGFGSSPGWLRQRLGGRPQHASKRFILSGASQEGANPYSAERFVCPAAAPDITA</sequence>
<reference evidence="1 2" key="1">
    <citation type="submission" date="2019-03" db="EMBL/GenBank/DDBJ databases">
        <authorList>
            <person name="Kox A.R. M."/>
        </authorList>
    </citation>
    <scope>NUCLEOTIDE SEQUENCE [LARGE SCALE GENOMIC DNA]</scope>
    <source>
        <strain evidence="1">MTUNDRAET4 annotated genome</strain>
    </source>
</reference>
<dbReference type="Proteomes" id="UP000294360">
    <property type="component" value="Chromosome"/>
</dbReference>
<protein>
    <submittedName>
        <fullName evidence="1">Uncharacterized protein</fullName>
    </submittedName>
</protein>
<evidence type="ECO:0000313" key="2">
    <source>
        <dbReference type="Proteomes" id="UP000294360"/>
    </source>
</evidence>